<dbReference type="InterPro" id="IPR038078">
    <property type="entry name" value="PhoU-like_sf"/>
</dbReference>
<evidence type="ECO:0000256" key="1">
    <source>
        <dbReference type="ARBA" id="ARBA00004496"/>
    </source>
</evidence>
<dbReference type="SUPFAM" id="SSF109755">
    <property type="entry name" value="PhoU-like"/>
    <property type="match status" value="1"/>
</dbReference>
<evidence type="ECO:0000259" key="8">
    <source>
        <dbReference type="Pfam" id="PF01895"/>
    </source>
</evidence>
<comment type="caution">
    <text evidence="9">The sequence shown here is derived from an EMBL/GenBank/DDBJ whole genome shotgun (WGS) entry which is preliminary data.</text>
</comment>
<evidence type="ECO:0000256" key="5">
    <source>
        <dbReference type="ARBA" id="ARBA00022490"/>
    </source>
</evidence>
<evidence type="ECO:0000256" key="7">
    <source>
        <dbReference type="PIRNR" id="PIRNR003107"/>
    </source>
</evidence>
<feature type="domain" description="PhoU" evidence="8">
    <location>
        <begin position="119"/>
        <end position="204"/>
    </location>
</feature>
<comment type="subunit">
    <text evidence="3 7">Homodimer.</text>
</comment>
<protein>
    <recommendedName>
        <fullName evidence="7">Phosphate-specific transport system accessory protein PhoU</fullName>
    </recommendedName>
</protein>
<dbReference type="GO" id="GO:0045936">
    <property type="term" value="P:negative regulation of phosphate metabolic process"/>
    <property type="evidence" value="ECO:0007669"/>
    <property type="project" value="InterPro"/>
</dbReference>
<dbReference type="NCBIfam" id="TIGR02135">
    <property type="entry name" value="phoU_full"/>
    <property type="match status" value="1"/>
</dbReference>
<evidence type="ECO:0000256" key="3">
    <source>
        <dbReference type="ARBA" id="ARBA00011738"/>
    </source>
</evidence>
<dbReference type="Proteomes" id="UP000186112">
    <property type="component" value="Unassembled WGS sequence"/>
</dbReference>
<reference evidence="9 10" key="1">
    <citation type="submission" date="2016-02" db="EMBL/GenBank/DDBJ databases">
        <title>Genome sequence of Tissierella creatinophila DSM 6911.</title>
        <authorList>
            <person name="Poehlein A."/>
            <person name="Daniel R."/>
        </authorList>
    </citation>
    <scope>NUCLEOTIDE SEQUENCE [LARGE SCALE GENOMIC DNA]</scope>
    <source>
        <strain evidence="9 10">DSM 6911</strain>
    </source>
</reference>
<proteinExistence type="inferred from homology"/>
<keyword evidence="10" id="KW-1185">Reference proteome</keyword>
<dbReference type="Pfam" id="PF01895">
    <property type="entry name" value="PhoU"/>
    <property type="match status" value="2"/>
</dbReference>
<dbReference type="OrthoDB" id="9814256at2"/>
<comment type="function">
    <text evidence="7">Plays a role in the regulation of phosphate uptake.</text>
</comment>
<evidence type="ECO:0000256" key="4">
    <source>
        <dbReference type="ARBA" id="ARBA00022448"/>
    </source>
</evidence>
<keyword evidence="4 7" id="KW-0813">Transport</keyword>
<evidence type="ECO:0000313" key="9">
    <source>
        <dbReference type="EMBL" id="OLS03421.1"/>
    </source>
</evidence>
<dbReference type="GO" id="GO:0005737">
    <property type="term" value="C:cytoplasm"/>
    <property type="evidence" value="ECO:0007669"/>
    <property type="project" value="UniProtKB-SubCell"/>
</dbReference>
<dbReference type="PIRSF" id="PIRSF003107">
    <property type="entry name" value="PhoU"/>
    <property type="match status" value="1"/>
</dbReference>
<dbReference type="Gene3D" id="1.20.58.220">
    <property type="entry name" value="Phosphate transport system protein phou homolog 2, domain 2"/>
    <property type="match status" value="1"/>
</dbReference>
<dbReference type="GO" id="GO:0006817">
    <property type="term" value="P:phosphate ion transport"/>
    <property type="evidence" value="ECO:0007669"/>
    <property type="project" value="UniProtKB-KW"/>
</dbReference>
<dbReference type="InterPro" id="IPR028366">
    <property type="entry name" value="PhoU"/>
</dbReference>
<evidence type="ECO:0000313" key="10">
    <source>
        <dbReference type="Proteomes" id="UP000186112"/>
    </source>
</evidence>
<evidence type="ECO:0000256" key="2">
    <source>
        <dbReference type="ARBA" id="ARBA00008107"/>
    </source>
</evidence>
<comment type="subcellular location">
    <subcellularLocation>
        <location evidence="1 7">Cytoplasm</location>
    </subcellularLocation>
</comment>
<dbReference type="EMBL" id="LTDM01000007">
    <property type="protein sequence ID" value="OLS03421.1"/>
    <property type="molecule type" value="Genomic_DNA"/>
</dbReference>
<evidence type="ECO:0000256" key="6">
    <source>
        <dbReference type="ARBA" id="ARBA00022592"/>
    </source>
</evidence>
<keyword evidence="5 7" id="KW-0963">Cytoplasm</keyword>
<dbReference type="FunFam" id="1.20.58.220:FF:000004">
    <property type="entry name" value="Phosphate-specific transport system accessory protein PhoU"/>
    <property type="match status" value="1"/>
</dbReference>
<gene>
    <name evidence="9" type="ORF">TICRE_05330</name>
</gene>
<dbReference type="AlphaFoldDB" id="A0A1U7M815"/>
<dbReference type="PANTHER" id="PTHR42930">
    <property type="entry name" value="PHOSPHATE-SPECIFIC TRANSPORT SYSTEM ACCESSORY PROTEIN PHOU"/>
    <property type="match status" value="1"/>
</dbReference>
<name>A0A1U7M815_TISCR</name>
<organism evidence="9 10">
    <name type="scientific">Tissierella creatinophila DSM 6911</name>
    <dbReference type="NCBI Taxonomy" id="1123403"/>
    <lineage>
        <taxon>Bacteria</taxon>
        <taxon>Bacillati</taxon>
        <taxon>Bacillota</taxon>
        <taxon>Tissierellia</taxon>
        <taxon>Tissierellales</taxon>
        <taxon>Tissierellaceae</taxon>
        <taxon>Tissierella</taxon>
    </lineage>
</organism>
<dbReference type="RefSeq" id="WP_075724853.1">
    <property type="nucleotide sequence ID" value="NZ_LTDM01000007.1"/>
</dbReference>
<sequence>MRAKFDMELNVLNDKLLEMGGQVESAIENAVKALANKDLNLANEVFTSDDIINSMEKEIEDMCLRIILRQHPVASDLRLISSILKMITDLERIGDQAQDISQITMHLVDKNYIKDLRHIKEMSEIAISMVKESINAFLVKDTQIIKEIIEKDKRVNDLFYIIRRELIDLIRKDIENSTQAIDFLMIAKYLERIGDHAKNIAEWALFSITGVHKENI</sequence>
<dbReference type="GO" id="GO:0030643">
    <property type="term" value="P:intracellular phosphate ion homeostasis"/>
    <property type="evidence" value="ECO:0007669"/>
    <property type="project" value="InterPro"/>
</dbReference>
<comment type="similarity">
    <text evidence="2 7">Belongs to the PhoU family.</text>
</comment>
<keyword evidence="6 7" id="KW-0592">Phosphate transport</keyword>
<accession>A0A1U7M815</accession>
<dbReference type="InterPro" id="IPR026022">
    <property type="entry name" value="PhoU_dom"/>
</dbReference>
<feature type="domain" description="PhoU" evidence="8">
    <location>
        <begin position="16"/>
        <end position="103"/>
    </location>
</feature>
<dbReference type="PANTHER" id="PTHR42930:SF3">
    <property type="entry name" value="PHOSPHATE-SPECIFIC TRANSPORT SYSTEM ACCESSORY PROTEIN PHOU"/>
    <property type="match status" value="1"/>
</dbReference>